<gene>
    <name evidence="2" type="ORF">GlitD10_2791</name>
</gene>
<feature type="transmembrane region" description="Helical" evidence="1">
    <location>
        <begin position="83"/>
        <end position="100"/>
    </location>
</feature>
<dbReference type="OrthoDB" id="8829283at2"/>
<feature type="transmembrane region" description="Helical" evidence="1">
    <location>
        <begin position="233"/>
        <end position="251"/>
    </location>
</feature>
<dbReference type="RefSeq" id="WP_157776277.1">
    <property type="nucleotide sequence ID" value="NZ_CP017675.1"/>
</dbReference>
<keyword evidence="3" id="KW-1185">Reference proteome</keyword>
<dbReference type="Proteomes" id="UP000180235">
    <property type="component" value="Chromosome"/>
</dbReference>
<accession>A0A1J0AGS2</accession>
<keyword evidence="1" id="KW-0472">Membrane</keyword>
<feature type="transmembrane region" description="Helical" evidence="1">
    <location>
        <begin position="203"/>
        <end position="221"/>
    </location>
</feature>
<protein>
    <recommendedName>
        <fullName evidence="4">Glycosyltransferase RgtA/B/C/D-like domain-containing protein</fullName>
    </recommendedName>
</protein>
<evidence type="ECO:0008006" key="4">
    <source>
        <dbReference type="Google" id="ProtNLM"/>
    </source>
</evidence>
<dbReference type="EMBL" id="CP017675">
    <property type="protein sequence ID" value="APB35134.1"/>
    <property type="molecule type" value="Genomic_DNA"/>
</dbReference>
<proteinExistence type="predicted"/>
<keyword evidence="1" id="KW-0812">Transmembrane</keyword>
<evidence type="ECO:0000256" key="1">
    <source>
        <dbReference type="SAM" id="Phobius"/>
    </source>
</evidence>
<evidence type="ECO:0000313" key="3">
    <source>
        <dbReference type="Proteomes" id="UP000180235"/>
    </source>
</evidence>
<dbReference type="KEGG" id="glt:GlitD10_2791"/>
<evidence type="ECO:0000313" key="2">
    <source>
        <dbReference type="EMBL" id="APB35134.1"/>
    </source>
</evidence>
<feature type="transmembrane region" description="Helical" evidence="1">
    <location>
        <begin position="130"/>
        <end position="151"/>
    </location>
</feature>
<feature type="transmembrane region" description="Helical" evidence="1">
    <location>
        <begin position="353"/>
        <end position="374"/>
    </location>
</feature>
<sequence length="546" mass="61663">MTPFATPKTKVEFTLGRTLLWLGIAVLFTTIQIQQSLNSGKLMFGFMLDDDLAYYRDGLQRLYFLQRDGIIKLLKRLVTIPPHAPGGTLFALLGFAVFGIQDWAPSAGRGLVILGLIVFIAEYLCRGLALIWKLLIVVLALTWRVLGITVVEGRPDMILGLLLACGILLVTESSWLKSSWQKQVIAGAFFGAALVCKPSMSPIGLFLLISTLFVASLMDIWRDKNTQKELLPVNGYCLGTTLAVMAPYYLVHGRSAISYFSDVIFGQGSEVWHMDLSLTGHALYYITGAGGEWLIGDHWLAVWVLLALTNLLIYWQKNRREFGRSIVQNFPLALPLMMVLTWLVLSVPKTKGVYFGAALAGLFLFTGMQMLVYLLQHCQNFRPSKYRFGLGLGALGLLGFAWGQFKWPAVGAEPERWRAAYQVTEKMALDVRHGLPQDAKIFLLSRGYLDMANYHILKRRAGQKYEFPQYNSFILNDLKTNQKLLTQADYIIVETDADHMSRWPAYPQMPTLLTDIQSPQFRLWREYPDYLSDQGGKILIYQRVSK</sequence>
<keyword evidence="1" id="KW-1133">Transmembrane helix</keyword>
<feature type="transmembrane region" description="Helical" evidence="1">
    <location>
        <begin position="158"/>
        <end position="176"/>
    </location>
</feature>
<feature type="transmembrane region" description="Helical" evidence="1">
    <location>
        <begin position="107"/>
        <end position="124"/>
    </location>
</feature>
<feature type="transmembrane region" description="Helical" evidence="1">
    <location>
        <begin position="298"/>
        <end position="315"/>
    </location>
</feature>
<reference evidence="2 3" key="1">
    <citation type="submission" date="2016-10" db="EMBL/GenBank/DDBJ databases">
        <title>Description of Gloeomargarita lithophora gen. nov., sp. nov., a thylakoid-bearing basal-branching cyanobacterium with intracellular carbonates, and proposal for Gloeomargaritales ord. nov.</title>
        <authorList>
            <person name="Moreira D."/>
            <person name="Tavera R."/>
            <person name="Benzerara K."/>
            <person name="Skouri-Panet F."/>
            <person name="Couradeau E."/>
            <person name="Gerard E."/>
            <person name="Loussert C."/>
            <person name="Novelo E."/>
            <person name="Zivanovic Y."/>
            <person name="Lopez-Garcia P."/>
        </authorList>
    </citation>
    <scope>NUCLEOTIDE SEQUENCE [LARGE SCALE GENOMIC DNA]</scope>
    <source>
        <strain evidence="2 3">D10</strain>
    </source>
</reference>
<feature type="transmembrane region" description="Helical" evidence="1">
    <location>
        <begin position="327"/>
        <end position="347"/>
    </location>
</feature>
<organism evidence="2 3">
    <name type="scientific">Gloeomargarita lithophora Alchichica-D10</name>
    <dbReference type="NCBI Taxonomy" id="1188229"/>
    <lineage>
        <taxon>Bacteria</taxon>
        <taxon>Bacillati</taxon>
        <taxon>Cyanobacteriota</taxon>
        <taxon>Cyanophyceae</taxon>
        <taxon>Gloeomargaritales</taxon>
        <taxon>Gloeomargaritaceae</taxon>
        <taxon>Gloeomargarita</taxon>
    </lineage>
</organism>
<dbReference type="AlphaFoldDB" id="A0A1J0AGS2"/>
<name>A0A1J0AGS2_9CYAN</name>
<feature type="transmembrane region" description="Helical" evidence="1">
    <location>
        <begin position="18"/>
        <end position="37"/>
    </location>
</feature>
<dbReference type="STRING" id="1188229.GlitD10_2791"/>
<feature type="transmembrane region" description="Helical" evidence="1">
    <location>
        <begin position="386"/>
        <end position="405"/>
    </location>
</feature>